<dbReference type="EMBL" id="JAAIWM010000001">
    <property type="protein sequence ID" value="NEY70584.1"/>
    <property type="molecule type" value="Genomic_DNA"/>
</dbReference>
<dbReference type="RefSeq" id="WP_163177321.1">
    <property type="nucleotide sequence ID" value="NZ_JAAIWM010000001.1"/>
</dbReference>
<dbReference type="Proteomes" id="UP000481043">
    <property type="component" value="Unassembled WGS sequence"/>
</dbReference>
<feature type="compositionally biased region" description="Basic and acidic residues" evidence="1">
    <location>
        <begin position="181"/>
        <end position="190"/>
    </location>
</feature>
<feature type="compositionally biased region" description="Basic and acidic residues" evidence="1">
    <location>
        <begin position="236"/>
        <end position="248"/>
    </location>
</feature>
<name>A0A6M0Q320_9BACI</name>
<gene>
    <name evidence="2" type="ORF">G4D63_02415</name>
</gene>
<keyword evidence="3" id="KW-1185">Reference proteome</keyword>
<evidence type="ECO:0000313" key="2">
    <source>
        <dbReference type="EMBL" id="NEY70584.1"/>
    </source>
</evidence>
<organism evidence="2 3">
    <name type="scientific">Bacillus mesophilus</name>
    <dbReference type="NCBI Taxonomy" id="1808955"/>
    <lineage>
        <taxon>Bacteria</taxon>
        <taxon>Bacillati</taxon>
        <taxon>Bacillota</taxon>
        <taxon>Bacilli</taxon>
        <taxon>Bacillales</taxon>
        <taxon>Bacillaceae</taxon>
        <taxon>Bacillus</taxon>
    </lineage>
</organism>
<accession>A0A6M0Q320</accession>
<sequence length="285" mass="33134">MEQQLSIQRLIQLTQKKKPYCFLPFMPEFVIVIYLENGKPFKPFIQIGKECFSTIYLKPLHVDIESNCLFVRPVHEHHPSFKTRDRITLDLKQICAIQFFEVNKNNNEKIDNGSDAPLVTSSDKEPEINSSKKVKRTITIPSYPPSTRHEDNTRSLEENTPTDKEHNNPDISKKGSNKSKAHFDKAKDDEIQNEATIDPVIETQFELGIDTELGQNKDSHQIEAKYSPQDQYKQQNKNEPDKSLIESKPKKKKKNKKKINYNHWIVPFSSIVKIELDEENDRGEK</sequence>
<evidence type="ECO:0000256" key="1">
    <source>
        <dbReference type="SAM" id="MobiDB-lite"/>
    </source>
</evidence>
<protein>
    <submittedName>
        <fullName evidence="2">Uncharacterized protein</fullName>
    </submittedName>
</protein>
<reference evidence="2 3" key="1">
    <citation type="submission" date="2020-02" db="EMBL/GenBank/DDBJ databases">
        <title>Bacillus aquiflavi sp. nov., isolated from yellow water of strong flavor Chinese baijiu in Yibin region of China.</title>
        <authorList>
            <person name="Xie J."/>
        </authorList>
    </citation>
    <scope>NUCLEOTIDE SEQUENCE [LARGE SCALE GENOMIC DNA]</scope>
    <source>
        <strain evidence="2 3">SA4</strain>
    </source>
</reference>
<comment type="caution">
    <text evidence="2">The sequence shown here is derived from an EMBL/GenBank/DDBJ whole genome shotgun (WGS) entry which is preliminary data.</text>
</comment>
<evidence type="ECO:0000313" key="3">
    <source>
        <dbReference type="Proteomes" id="UP000481043"/>
    </source>
</evidence>
<feature type="compositionally biased region" description="Basic and acidic residues" evidence="1">
    <location>
        <begin position="147"/>
        <end position="173"/>
    </location>
</feature>
<proteinExistence type="predicted"/>
<dbReference type="AlphaFoldDB" id="A0A6M0Q320"/>
<feature type="compositionally biased region" description="Basic residues" evidence="1">
    <location>
        <begin position="249"/>
        <end position="259"/>
    </location>
</feature>
<feature type="region of interest" description="Disordered" evidence="1">
    <location>
        <begin position="110"/>
        <end position="199"/>
    </location>
</feature>
<feature type="region of interest" description="Disordered" evidence="1">
    <location>
        <begin position="224"/>
        <end position="259"/>
    </location>
</feature>